<comment type="cofactor">
    <cofactor evidence="1">
        <name>pyridoxal 5'-phosphate</name>
        <dbReference type="ChEBI" id="CHEBI:597326"/>
    </cofactor>
</comment>
<evidence type="ECO:0000313" key="7">
    <source>
        <dbReference type="EMBL" id="KAG2389379.1"/>
    </source>
</evidence>
<dbReference type="PANTHER" id="PTHR43807">
    <property type="entry name" value="FI04487P"/>
    <property type="match status" value="1"/>
</dbReference>
<evidence type="ECO:0000256" key="2">
    <source>
        <dbReference type="ARBA" id="ARBA00007441"/>
    </source>
</evidence>
<feature type="domain" description="Aminotransferase class I/classII large" evidence="6">
    <location>
        <begin position="43"/>
        <end position="417"/>
    </location>
</feature>
<evidence type="ECO:0000256" key="5">
    <source>
        <dbReference type="ARBA" id="ARBA00022898"/>
    </source>
</evidence>
<keyword evidence="8" id="KW-1185">Reference proteome</keyword>
<dbReference type="Gene3D" id="3.40.640.10">
    <property type="entry name" value="Type I PLP-dependent aspartate aminotransferase-like (Major domain)"/>
    <property type="match status" value="1"/>
</dbReference>
<evidence type="ECO:0000256" key="4">
    <source>
        <dbReference type="ARBA" id="ARBA00022679"/>
    </source>
</evidence>
<dbReference type="Proteomes" id="UP000816034">
    <property type="component" value="Unassembled WGS sequence"/>
</dbReference>
<dbReference type="SUPFAM" id="SSF53383">
    <property type="entry name" value="PLP-dependent transferases"/>
    <property type="match status" value="1"/>
</dbReference>
<evidence type="ECO:0000256" key="1">
    <source>
        <dbReference type="ARBA" id="ARBA00001933"/>
    </source>
</evidence>
<dbReference type="AlphaFoldDB" id="A0AA88KPQ4"/>
<dbReference type="InterPro" id="IPR015422">
    <property type="entry name" value="PyrdxlP-dep_Trfase_small"/>
</dbReference>
<evidence type="ECO:0000313" key="8">
    <source>
        <dbReference type="Proteomes" id="UP000816034"/>
    </source>
</evidence>
<dbReference type="PANTHER" id="PTHR43807:SF20">
    <property type="entry name" value="FI04487P"/>
    <property type="match status" value="1"/>
</dbReference>
<dbReference type="InterPro" id="IPR015424">
    <property type="entry name" value="PyrdxlP-dep_Trfase"/>
</dbReference>
<dbReference type="Pfam" id="PF00155">
    <property type="entry name" value="Aminotran_1_2"/>
    <property type="match status" value="1"/>
</dbReference>
<accession>A0AA88KPQ4</accession>
<keyword evidence="5" id="KW-0663">Pyridoxal phosphate</keyword>
<keyword evidence="3" id="KW-0032">Aminotransferase</keyword>
<dbReference type="Gene3D" id="3.90.1150.10">
    <property type="entry name" value="Aspartate Aminotransferase, domain 1"/>
    <property type="match status" value="1"/>
</dbReference>
<evidence type="ECO:0000256" key="3">
    <source>
        <dbReference type="ARBA" id="ARBA00022576"/>
    </source>
</evidence>
<evidence type="ECO:0000259" key="6">
    <source>
        <dbReference type="Pfam" id="PF00155"/>
    </source>
</evidence>
<dbReference type="CDD" id="cd00609">
    <property type="entry name" value="AAT_like"/>
    <property type="match status" value="1"/>
</dbReference>
<dbReference type="EMBL" id="PYSW02000007">
    <property type="protein sequence ID" value="KAG2389379.1"/>
    <property type="molecule type" value="Genomic_DNA"/>
</dbReference>
<reference evidence="7 8" key="1">
    <citation type="journal article" date="2018" name="BMC Genomics">
        <title>The genome of Naegleria lovaniensis, the basis for a comparative approach to unravel pathogenicity factors of the human pathogenic amoeba N. fowleri.</title>
        <authorList>
            <person name="Liechti N."/>
            <person name="Schurch N."/>
            <person name="Bruggmann R."/>
            <person name="Wittwer M."/>
        </authorList>
    </citation>
    <scope>NUCLEOTIDE SEQUENCE [LARGE SCALE GENOMIC DNA]</scope>
    <source>
        <strain evidence="7 8">ATCC 30569</strain>
    </source>
</reference>
<dbReference type="GO" id="GO:0005739">
    <property type="term" value="C:mitochondrion"/>
    <property type="evidence" value="ECO:0007669"/>
    <property type="project" value="TreeGrafter"/>
</dbReference>
<dbReference type="FunFam" id="3.40.640.10:FF:000024">
    <property type="entry name" value="Kynurenine--oxoglutarate transaminase 3"/>
    <property type="match status" value="1"/>
</dbReference>
<comment type="similarity">
    <text evidence="2">Belongs to the class-I pyridoxal-phosphate-dependent aminotransferase family.</text>
</comment>
<gene>
    <name evidence="7" type="ORF">C9374_013939</name>
</gene>
<dbReference type="InterPro" id="IPR051326">
    <property type="entry name" value="Kynurenine-oxoglutarate_AT"/>
</dbReference>
<protein>
    <recommendedName>
        <fullName evidence="6">Aminotransferase class I/classII large domain-containing protein</fullName>
    </recommendedName>
</protein>
<dbReference type="GeneID" id="68106392"/>
<name>A0AA88KPQ4_NAELO</name>
<sequence length="433" mass="49035">MKKAAKSVTRAAASNSLKVSKRASLLEETIWSTYTPLAVANNAVNLGQGFPDWKVDDFVLQAFTNQASQPVHQYAKAHGDPVLVQALQRLYNDSSLSGFKYGNFSPEEILITNGASDALYIAIQSLVNPGDEVIIIEPFYDAYKSAVELSGAKPVYIPLRPPEKYINEDVRSAQEWKLDMDELRSKITKKTKAIILNTPHNPTGKVFDVKELEDISKIVLSHKNLFVISDEVYEFLTFNRQFCDRISNIDGMFERTLTISSVGKTFSVTGWKIGWILGPKQIIRSCYLVNQYIKFCISTPLQRATAECIHHAIDNDYFSVIRSRLLERRDMLSKMLISSNVKPLMAEGGYFLLTDVSNVQFPYDPNSQDAKDVQFCKWLPQSDVKLAAIPPSAFYSNEDKHMVKDFARFCFCKKEETILAAEKSLEQLRKYTK</sequence>
<dbReference type="RefSeq" id="XP_044553371.1">
    <property type="nucleotide sequence ID" value="XM_044689871.1"/>
</dbReference>
<keyword evidence="4" id="KW-0808">Transferase</keyword>
<dbReference type="InterPro" id="IPR004839">
    <property type="entry name" value="Aminotransferase_I/II_large"/>
</dbReference>
<organism evidence="7 8">
    <name type="scientific">Naegleria lovaniensis</name>
    <name type="common">Amoeba</name>
    <dbReference type="NCBI Taxonomy" id="51637"/>
    <lineage>
        <taxon>Eukaryota</taxon>
        <taxon>Discoba</taxon>
        <taxon>Heterolobosea</taxon>
        <taxon>Tetramitia</taxon>
        <taxon>Eutetramitia</taxon>
        <taxon>Vahlkampfiidae</taxon>
        <taxon>Naegleria</taxon>
    </lineage>
</organism>
<dbReference type="GO" id="GO:0016212">
    <property type="term" value="F:kynurenine-oxoglutarate transaminase activity"/>
    <property type="evidence" value="ECO:0007669"/>
    <property type="project" value="TreeGrafter"/>
</dbReference>
<dbReference type="GO" id="GO:0030170">
    <property type="term" value="F:pyridoxal phosphate binding"/>
    <property type="evidence" value="ECO:0007669"/>
    <property type="project" value="InterPro"/>
</dbReference>
<proteinExistence type="inferred from homology"/>
<comment type="caution">
    <text evidence="7">The sequence shown here is derived from an EMBL/GenBank/DDBJ whole genome shotgun (WGS) entry which is preliminary data.</text>
</comment>
<dbReference type="InterPro" id="IPR015421">
    <property type="entry name" value="PyrdxlP-dep_Trfase_major"/>
</dbReference>